<feature type="transmembrane region" description="Helical" evidence="1">
    <location>
        <begin position="116"/>
        <end position="140"/>
    </location>
</feature>
<dbReference type="GeneID" id="8107664"/>
<dbReference type="RefSeq" id="XP_002341982.1">
    <property type="nucleotide sequence ID" value="XM_002341941.1"/>
</dbReference>
<keyword evidence="1" id="KW-0812">Transmembrane</keyword>
<protein>
    <submittedName>
        <fullName evidence="2">Uncharacterized protein</fullName>
    </submittedName>
</protein>
<dbReference type="VEuPathDB" id="FungiDB:TSTA_079500"/>
<dbReference type="OrthoDB" id="4227083at2759"/>
<keyword evidence="1" id="KW-0472">Membrane</keyword>
<dbReference type="Proteomes" id="UP000001745">
    <property type="component" value="Unassembled WGS sequence"/>
</dbReference>
<evidence type="ECO:0000313" key="3">
    <source>
        <dbReference type="Proteomes" id="UP000001745"/>
    </source>
</evidence>
<organism evidence="2 3">
    <name type="scientific">Talaromyces stipitatus (strain ATCC 10500 / CBS 375.48 / QM 6759 / NRRL 1006)</name>
    <name type="common">Penicillium stipitatum</name>
    <dbReference type="NCBI Taxonomy" id="441959"/>
    <lineage>
        <taxon>Eukaryota</taxon>
        <taxon>Fungi</taxon>
        <taxon>Dikarya</taxon>
        <taxon>Ascomycota</taxon>
        <taxon>Pezizomycotina</taxon>
        <taxon>Eurotiomycetes</taxon>
        <taxon>Eurotiomycetidae</taxon>
        <taxon>Eurotiales</taxon>
        <taxon>Trichocomaceae</taxon>
        <taxon>Talaromyces</taxon>
        <taxon>Talaromyces sect. Talaromyces</taxon>
    </lineage>
</organism>
<proteinExistence type="predicted"/>
<dbReference type="STRING" id="441959.B8LWW2"/>
<gene>
    <name evidence="2" type="ORF">TSTA_079500</name>
</gene>
<dbReference type="EMBL" id="EQ962652">
    <property type="protein sequence ID" value="EED24595.1"/>
    <property type="molecule type" value="Genomic_DNA"/>
</dbReference>
<dbReference type="AlphaFoldDB" id="B8LWW2"/>
<sequence length="406" mass="46141">MALVIHWRNNLSLHGTPLSPRLTSAQQRIRPYIALHNAQLITTQSIIDNTFVPYSSINDAASHRRGRRGQQDGCIRAAKRSLWFDTLHTVESPSDASALESEHVKLVLKQKHVAMLLFRIVLGALCVVLHVIMPLALILVNLHRTSFDRATHDQRDRTAVENSGSFDGPDSVSQDLLYSATLFPGPLKLFVPENISNKKSPLIQRYLLCTLRSYPVMMLRGQNPPFIHPHLLFEDSGDLRCRQRIKTGPLAVCNELLQMFTMKNRDNVLQIWRAIRMEQERLLMGVCCTIFGKEMSYDLNQTLAALQAIAIYFILRIFEKNENATNFDVPLVQTMLHFSTVACRADEIYGKQTRNQNGVMPHYPTSKLTYANLLEYNLKNDGSLDFWLSDIDEFGNFVMAAASVQE</sequence>
<keyword evidence="3" id="KW-1185">Reference proteome</keyword>
<dbReference type="InParanoid" id="B8LWW2"/>
<dbReference type="HOGENOM" id="CLU_678222_0_0_1"/>
<keyword evidence="1" id="KW-1133">Transmembrane helix</keyword>
<dbReference type="PhylomeDB" id="B8LWW2"/>
<name>B8LWW2_TALSN</name>
<reference evidence="3" key="1">
    <citation type="journal article" date="2015" name="Genome Announc.">
        <title>Genome sequence of the AIDS-associated pathogen Penicillium marneffei (ATCC18224) and its near taxonomic relative Talaromyces stipitatus (ATCC10500).</title>
        <authorList>
            <person name="Nierman W.C."/>
            <person name="Fedorova-Abrams N.D."/>
            <person name="Andrianopoulos A."/>
        </authorList>
    </citation>
    <scope>NUCLEOTIDE SEQUENCE [LARGE SCALE GENOMIC DNA]</scope>
    <source>
        <strain evidence="3">ATCC 10500 / CBS 375.48 / QM 6759 / NRRL 1006</strain>
    </source>
</reference>
<evidence type="ECO:0000256" key="1">
    <source>
        <dbReference type="SAM" id="Phobius"/>
    </source>
</evidence>
<accession>B8LWW2</accession>
<evidence type="ECO:0000313" key="2">
    <source>
        <dbReference type="EMBL" id="EED24595.1"/>
    </source>
</evidence>